<dbReference type="Proteomes" id="UP000177583">
    <property type="component" value="Unassembled WGS sequence"/>
</dbReference>
<evidence type="ECO:0000259" key="1">
    <source>
        <dbReference type="Pfam" id="PF13406"/>
    </source>
</evidence>
<dbReference type="InterPro" id="IPR043426">
    <property type="entry name" value="MltB-like"/>
</dbReference>
<dbReference type="InterPro" id="IPR023346">
    <property type="entry name" value="Lysozyme-like_dom_sf"/>
</dbReference>
<name>A0A1F6H2E4_9PROT</name>
<gene>
    <name evidence="2" type="ORF">A2557_03065</name>
</gene>
<sequence length="329" mass="36959">MTNRKLGLGFLFVFVLAFLAPLRGMSEVAPAVPLEKAFSAQEQDRLISMFEAQFDRQYLTQVFGDPRLERIESLIKKNLLTQETHRDYADFMNPYSMHLAKRFQKRWEATLEQASRQFEVDSEVLVAILLVETGFGNVMGRYPVIGVFASLLVEFDNNQGAYPIAPGTDPEQVHYLERLAKKAEWAKSELTALLTLSAANGESPYHYKGSYAGAFGLPQFLPSSYLKWGFDGDQNGEINLSHFGDAIFSTANYLQSHGWKRGLTHKDNEEAVWAYNNSRPYVHTVLNIAKTLHDKAAKSSTQSPRGYGLKGTVGQDGRGLESKIITDKF</sequence>
<comment type="caution">
    <text evidence="2">The sequence shown here is derived from an EMBL/GenBank/DDBJ whole genome shotgun (WGS) entry which is preliminary data.</text>
</comment>
<dbReference type="AlphaFoldDB" id="A0A1F6H2E4"/>
<dbReference type="EMBL" id="MFNF01000002">
    <property type="protein sequence ID" value="OGH04532.1"/>
    <property type="molecule type" value="Genomic_DNA"/>
</dbReference>
<dbReference type="GO" id="GO:0008933">
    <property type="term" value="F:peptidoglycan lytic transglycosylase activity"/>
    <property type="evidence" value="ECO:0007669"/>
    <property type="project" value="TreeGrafter"/>
</dbReference>
<dbReference type="InterPro" id="IPR031304">
    <property type="entry name" value="SLT_2"/>
</dbReference>
<dbReference type="PANTHER" id="PTHR30163">
    <property type="entry name" value="MEMBRANE-BOUND LYTIC MUREIN TRANSGLYCOSYLASE B"/>
    <property type="match status" value="1"/>
</dbReference>
<dbReference type="Pfam" id="PF13406">
    <property type="entry name" value="SLT_2"/>
    <property type="match status" value="1"/>
</dbReference>
<dbReference type="Gene3D" id="1.10.8.350">
    <property type="entry name" value="Bacterial muramidase"/>
    <property type="match status" value="1"/>
</dbReference>
<dbReference type="CDD" id="cd13399">
    <property type="entry name" value="Slt35-like"/>
    <property type="match status" value="1"/>
</dbReference>
<protein>
    <recommendedName>
        <fullName evidence="1">Transglycosylase SLT domain-containing protein</fullName>
    </recommendedName>
</protein>
<feature type="domain" description="Transglycosylase SLT" evidence="1">
    <location>
        <begin position="51"/>
        <end position="263"/>
    </location>
</feature>
<organism evidence="2 3">
    <name type="scientific">Candidatus Lambdaproteobacteria bacterium RIFOXYD2_FULL_56_26</name>
    <dbReference type="NCBI Taxonomy" id="1817773"/>
    <lineage>
        <taxon>Bacteria</taxon>
        <taxon>Pseudomonadati</taxon>
        <taxon>Pseudomonadota</taxon>
        <taxon>Candidatus Lambdaproteobacteria</taxon>
    </lineage>
</organism>
<dbReference type="SUPFAM" id="SSF53955">
    <property type="entry name" value="Lysozyme-like"/>
    <property type="match status" value="1"/>
</dbReference>
<dbReference type="PANTHER" id="PTHR30163:SF9">
    <property type="entry name" value="MEMBRANE-BOUND LYTIC MUREIN TRANSGLYCOSYLASE B"/>
    <property type="match status" value="1"/>
</dbReference>
<dbReference type="GO" id="GO:0009253">
    <property type="term" value="P:peptidoglycan catabolic process"/>
    <property type="evidence" value="ECO:0007669"/>
    <property type="project" value="TreeGrafter"/>
</dbReference>
<proteinExistence type="predicted"/>
<accession>A0A1F6H2E4</accession>
<reference evidence="2 3" key="1">
    <citation type="journal article" date="2016" name="Nat. Commun.">
        <title>Thousands of microbial genomes shed light on interconnected biogeochemical processes in an aquifer system.</title>
        <authorList>
            <person name="Anantharaman K."/>
            <person name="Brown C.T."/>
            <person name="Hug L.A."/>
            <person name="Sharon I."/>
            <person name="Castelle C.J."/>
            <person name="Probst A.J."/>
            <person name="Thomas B.C."/>
            <person name="Singh A."/>
            <person name="Wilkins M.J."/>
            <person name="Karaoz U."/>
            <person name="Brodie E.L."/>
            <person name="Williams K.H."/>
            <person name="Hubbard S.S."/>
            <person name="Banfield J.F."/>
        </authorList>
    </citation>
    <scope>NUCLEOTIDE SEQUENCE [LARGE SCALE GENOMIC DNA]</scope>
</reference>
<evidence type="ECO:0000313" key="2">
    <source>
        <dbReference type="EMBL" id="OGH04532.1"/>
    </source>
</evidence>
<evidence type="ECO:0000313" key="3">
    <source>
        <dbReference type="Proteomes" id="UP000177583"/>
    </source>
</evidence>